<feature type="domain" description="Peptidase C14 caspase" evidence="3">
    <location>
        <begin position="6"/>
        <end position="237"/>
    </location>
</feature>
<dbReference type="GO" id="GO:0004197">
    <property type="term" value="F:cysteine-type endopeptidase activity"/>
    <property type="evidence" value="ECO:0007669"/>
    <property type="project" value="InterPro"/>
</dbReference>
<accession>A0AAD6XUQ8</accession>
<dbReference type="Proteomes" id="UP001222325">
    <property type="component" value="Unassembled WGS sequence"/>
</dbReference>
<reference evidence="4" key="1">
    <citation type="submission" date="2023-03" db="EMBL/GenBank/DDBJ databases">
        <title>Massive genome expansion in bonnet fungi (Mycena s.s.) driven by repeated elements and novel gene families across ecological guilds.</title>
        <authorList>
            <consortium name="Lawrence Berkeley National Laboratory"/>
            <person name="Harder C.B."/>
            <person name="Miyauchi S."/>
            <person name="Viragh M."/>
            <person name="Kuo A."/>
            <person name="Thoen E."/>
            <person name="Andreopoulos B."/>
            <person name="Lu D."/>
            <person name="Skrede I."/>
            <person name="Drula E."/>
            <person name="Henrissat B."/>
            <person name="Morin E."/>
            <person name="Kohler A."/>
            <person name="Barry K."/>
            <person name="LaButti K."/>
            <person name="Morin E."/>
            <person name="Salamov A."/>
            <person name="Lipzen A."/>
            <person name="Mereny Z."/>
            <person name="Hegedus B."/>
            <person name="Baldrian P."/>
            <person name="Stursova M."/>
            <person name="Weitz H."/>
            <person name="Taylor A."/>
            <person name="Grigoriev I.V."/>
            <person name="Nagy L.G."/>
            <person name="Martin F."/>
            <person name="Kauserud H."/>
        </authorList>
    </citation>
    <scope>NUCLEOTIDE SEQUENCE</scope>
    <source>
        <strain evidence="4">CBHHK173m</strain>
    </source>
</reference>
<proteinExistence type="predicted"/>
<dbReference type="AlphaFoldDB" id="A0AAD6XUQ8"/>
<evidence type="ECO:0000256" key="1">
    <source>
        <dbReference type="ARBA" id="ARBA00022703"/>
    </source>
</evidence>
<dbReference type="GO" id="GO:0006915">
    <property type="term" value="P:apoptotic process"/>
    <property type="evidence" value="ECO:0007669"/>
    <property type="project" value="UniProtKB-KW"/>
</dbReference>
<evidence type="ECO:0000313" key="5">
    <source>
        <dbReference type="Proteomes" id="UP001222325"/>
    </source>
</evidence>
<dbReference type="EMBL" id="JARJCN010000010">
    <property type="protein sequence ID" value="KAJ7097141.1"/>
    <property type="molecule type" value="Genomic_DNA"/>
</dbReference>
<evidence type="ECO:0000259" key="3">
    <source>
        <dbReference type="Pfam" id="PF00656"/>
    </source>
</evidence>
<name>A0AAD6XUQ8_9AGAR</name>
<keyword evidence="2" id="KW-0645">Protease</keyword>
<keyword evidence="5" id="KW-1185">Reference proteome</keyword>
<protein>
    <submittedName>
        <fullName evidence="4">Caspase domain-containing protein</fullName>
    </submittedName>
</protein>
<keyword evidence="2" id="KW-0788">Thiol protease</keyword>
<keyword evidence="1" id="KW-0053">Apoptosis</keyword>
<comment type="caution">
    <text evidence="4">The sequence shown here is derived from an EMBL/GenBank/DDBJ whole genome shotgun (WGS) entry which is preliminary data.</text>
</comment>
<dbReference type="SUPFAM" id="SSF52129">
    <property type="entry name" value="Caspase-like"/>
    <property type="match status" value="1"/>
</dbReference>
<sequence length="592" mass="65367">MARQIFALLIGINQYQSNEIEDLHGCVRDVESMRNALLQYSEDAEISALTDSHATQAGIHKVFDEHLLNNPAITKNDCIVFYFAGRGRRLTTLDDSPTCAADGLGPDESSASDPPARDVDVLVPHDYSDKIQGIFDSTLHTLLCELARKTKANITVILDTSFSFYNPLGESSHRSTRQASPSYMFAPRPSDPAGYSGFFGHRGPSYVLLIASQQNDLAYEHPEGGLFTEGLVSLLLEKLPATYREFSLALNFDRHGQRSFCAGLHADRPIFSPALTENRLPKLRVLLDSPFITLAAEPENDFTQVRDKAGADVALRPAPDGGIVIERLRGLLALYANRTVTISAKDAGCITDVLNKIAHFNYYLSLAPPRPCSFWNTIGLRRYDAKKPTLYLYSFKYNPRDPIFEPPCRSRNLFRKGVAHLGNEISEMGYAFRITTHCKEVFYPYLLAFDPDTYAIHALHPGPRNTLEPLHPHRFLRAASLTLGVGKRGGAPFTFAVSDTKQKEQDAAFIKALVCTKHIDIGYMLQGPAFASGSTADSKPSNSAIGGGASLNMNVTTTIPGLWDTALGTMSIELRSTRKRWLCGRGLRFSRA</sequence>
<evidence type="ECO:0000256" key="2">
    <source>
        <dbReference type="ARBA" id="ARBA00022807"/>
    </source>
</evidence>
<dbReference type="GO" id="GO:0006508">
    <property type="term" value="P:proteolysis"/>
    <property type="evidence" value="ECO:0007669"/>
    <property type="project" value="InterPro"/>
</dbReference>
<dbReference type="Pfam" id="PF00656">
    <property type="entry name" value="Peptidase_C14"/>
    <property type="match status" value="1"/>
</dbReference>
<organism evidence="4 5">
    <name type="scientific">Mycena belliarum</name>
    <dbReference type="NCBI Taxonomy" id="1033014"/>
    <lineage>
        <taxon>Eukaryota</taxon>
        <taxon>Fungi</taxon>
        <taxon>Dikarya</taxon>
        <taxon>Basidiomycota</taxon>
        <taxon>Agaricomycotina</taxon>
        <taxon>Agaricomycetes</taxon>
        <taxon>Agaricomycetidae</taxon>
        <taxon>Agaricales</taxon>
        <taxon>Marasmiineae</taxon>
        <taxon>Mycenaceae</taxon>
        <taxon>Mycena</taxon>
    </lineage>
</organism>
<gene>
    <name evidence="4" type="ORF">B0H15DRAFT_945810</name>
</gene>
<dbReference type="Gene3D" id="3.40.50.1460">
    <property type="match status" value="1"/>
</dbReference>
<evidence type="ECO:0000313" key="4">
    <source>
        <dbReference type="EMBL" id="KAJ7097141.1"/>
    </source>
</evidence>
<dbReference type="InterPro" id="IPR029030">
    <property type="entry name" value="Caspase-like_dom_sf"/>
</dbReference>
<keyword evidence="2" id="KW-0378">Hydrolase</keyword>
<dbReference type="InterPro" id="IPR011600">
    <property type="entry name" value="Pept_C14_caspase"/>
</dbReference>